<feature type="region of interest" description="Disordered" evidence="5">
    <location>
        <begin position="263"/>
        <end position="284"/>
    </location>
</feature>
<dbReference type="CDD" id="cd03257">
    <property type="entry name" value="ABC_NikE_OppD_transporters"/>
    <property type="match status" value="1"/>
</dbReference>
<name>A0A1M6CXF8_9ACTN</name>
<keyword evidence="8" id="KW-1185">Reference proteome</keyword>
<evidence type="ECO:0000256" key="3">
    <source>
        <dbReference type="ARBA" id="ARBA00022741"/>
    </source>
</evidence>
<keyword evidence="3" id="KW-0547">Nucleotide-binding</keyword>
<dbReference type="SMART" id="SM00382">
    <property type="entry name" value="AAA"/>
    <property type="match status" value="1"/>
</dbReference>
<dbReference type="EMBL" id="FQZK01000001">
    <property type="protein sequence ID" value="SHI65712.1"/>
    <property type="molecule type" value="Genomic_DNA"/>
</dbReference>
<evidence type="ECO:0000256" key="5">
    <source>
        <dbReference type="SAM" id="MobiDB-lite"/>
    </source>
</evidence>
<dbReference type="PROSITE" id="PS00211">
    <property type="entry name" value="ABC_TRANSPORTER_1"/>
    <property type="match status" value="1"/>
</dbReference>
<keyword evidence="2" id="KW-0813">Transport</keyword>
<dbReference type="InterPro" id="IPR017871">
    <property type="entry name" value="ABC_transporter-like_CS"/>
</dbReference>
<dbReference type="RefSeq" id="WP_084736866.1">
    <property type="nucleotide sequence ID" value="NZ_FQZK01000001.1"/>
</dbReference>
<proteinExistence type="inferred from homology"/>
<evidence type="ECO:0000313" key="8">
    <source>
        <dbReference type="Proteomes" id="UP000184452"/>
    </source>
</evidence>
<keyword evidence="4 7" id="KW-0067">ATP-binding</keyword>
<evidence type="ECO:0000259" key="6">
    <source>
        <dbReference type="PROSITE" id="PS50893"/>
    </source>
</evidence>
<dbReference type="STRING" id="758803.SAMN05421803_101854"/>
<dbReference type="SUPFAM" id="SSF52540">
    <property type="entry name" value="P-loop containing nucleoside triphosphate hydrolases"/>
    <property type="match status" value="1"/>
</dbReference>
<dbReference type="OrthoDB" id="2986442at2"/>
<dbReference type="InterPro" id="IPR013563">
    <property type="entry name" value="Oligopep_ABC_C"/>
</dbReference>
<dbReference type="InterPro" id="IPR003439">
    <property type="entry name" value="ABC_transporter-like_ATP-bd"/>
</dbReference>
<dbReference type="GO" id="GO:0005524">
    <property type="term" value="F:ATP binding"/>
    <property type="evidence" value="ECO:0007669"/>
    <property type="project" value="UniProtKB-KW"/>
</dbReference>
<dbReference type="Proteomes" id="UP000184452">
    <property type="component" value="Unassembled WGS sequence"/>
</dbReference>
<dbReference type="FunFam" id="3.40.50.300:FF:000016">
    <property type="entry name" value="Oligopeptide ABC transporter ATP-binding component"/>
    <property type="match status" value="1"/>
</dbReference>
<sequence>MNTAGEPPILEARNLVKTFPGQAGTRAVDDVSFTVGRGEALGLVGESGSGKSTTARCVAGLVRPDSGRVLIGGQDVTRARGRALRATRRRVQMVFQDPYSSLNPRMTVAELVGEGLYVHGIEPDRARRRDRTVQILETVGLGAEHLDRYPRSFSGGQRQRIAIARALAVGPDLLICDEPVASLDVSVQAQVLDLFCDLREKLGLALLFIAHDLAVVHHLCGRVAVMNSGRVVELGGREQVYTAPEHPYTRALLDAVPVPDPAAERARAGALRPVPAHHDPEETR</sequence>
<accession>A0A1M6CXF8</accession>
<dbReference type="PROSITE" id="PS50893">
    <property type="entry name" value="ABC_TRANSPORTER_2"/>
    <property type="match status" value="1"/>
</dbReference>
<dbReference type="InterPro" id="IPR003593">
    <property type="entry name" value="AAA+_ATPase"/>
</dbReference>
<evidence type="ECO:0000256" key="1">
    <source>
        <dbReference type="ARBA" id="ARBA00005417"/>
    </source>
</evidence>
<dbReference type="GO" id="GO:0055085">
    <property type="term" value="P:transmembrane transport"/>
    <property type="evidence" value="ECO:0007669"/>
    <property type="project" value="UniProtKB-ARBA"/>
</dbReference>
<evidence type="ECO:0000313" key="7">
    <source>
        <dbReference type="EMBL" id="SHI65712.1"/>
    </source>
</evidence>
<dbReference type="Gene3D" id="3.40.50.300">
    <property type="entry name" value="P-loop containing nucleotide triphosphate hydrolases"/>
    <property type="match status" value="1"/>
</dbReference>
<dbReference type="InterPro" id="IPR027417">
    <property type="entry name" value="P-loop_NTPase"/>
</dbReference>
<comment type="similarity">
    <text evidence="1">Belongs to the ABC transporter superfamily.</text>
</comment>
<evidence type="ECO:0000256" key="4">
    <source>
        <dbReference type="ARBA" id="ARBA00022840"/>
    </source>
</evidence>
<reference evidence="7 8" key="1">
    <citation type="submission" date="2016-11" db="EMBL/GenBank/DDBJ databases">
        <authorList>
            <person name="Jaros S."/>
            <person name="Januszkiewicz K."/>
            <person name="Wedrychowicz H."/>
        </authorList>
    </citation>
    <scope>NUCLEOTIDE SEQUENCE [LARGE SCALE GENOMIC DNA]</scope>
    <source>
        <strain evidence="7 8">CGMCC 4.5723</strain>
    </source>
</reference>
<dbReference type="GO" id="GO:0015833">
    <property type="term" value="P:peptide transport"/>
    <property type="evidence" value="ECO:0007669"/>
    <property type="project" value="InterPro"/>
</dbReference>
<evidence type="ECO:0000256" key="2">
    <source>
        <dbReference type="ARBA" id="ARBA00022448"/>
    </source>
</evidence>
<protein>
    <submittedName>
        <fullName evidence="7">Oligopeptide transport system ATP-binding protein</fullName>
    </submittedName>
</protein>
<gene>
    <name evidence="7" type="ORF">SAMN05421803_101854</name>
</gene>
<dbReference type="Pfam" id="PF00005">
    <property type="entry name" value="ABC_tran"/>
    <property type="match status" value="1"/>
</dbReference>
<dbReference type="AlphaFoldDB" id="A0A1M6CXF8"/>
<dbReference type="PANTHER" id="PTHR43776:SF7">
    <property type="entry name" value="D,D-DIPEPTIDE TRANSPORT ATP-BINDING PROTEIN DDPF-RELATED"/>
    <property type="match status" value="1"/>
</dbReference>
<dbReference type="Pfam" id="PF08352">
    <property type="entry name" value="oligo_HPY"/>
    <property type="match status" value="1"/>
</dbReference>
<dbReference type="PANTHER" id="PTHR43776">
    <property type="entry name" value="TRANSPORT ATP-BINDING PROTEIN"/>
    <property type="match status" value="1"/>
</dbReference>
<dbReference type="GO" id="GO:0016887">
    <property type="term" value="F:ATP hydrolysis activity"/>
    <property type="evidence" value="ECO:0007669"/>
    <property type="project" value="InterPro"/>
</dbReference>
<organism evidence="7 8">
    <name type="scientific">Nocardiopsis flavescens</name>
    <dbReference type="NCBI Taxonomy" id="758803"/>
    <lineage>
        <taxon>Bacteria</taxon>
        <taxon>Bacillati</taxon>
        <taxon>Actinomycetota</taxon>
        <taxon>Actinomycetes</taxon>
        <taxon>Streptosporangiales</taxon>
        <taxon>Nocardiopsidaceae</taxon>
        <taxon>Nocardiopsis</taxon>
    </lineage>
</organism>
<feature type="domain" description="ABC transporter" evidence="6">
    <location>
        <begin position="10"/>
        <end position="253"/>
    </location>
</feature>
<dbReference type="InterPro" id="IPR050319">
    <property type="entry name" value="ABC_transp_ATP-bind"/>
</dbReference>